<keyword evidence="1" id="KW-0472">Membrane</keyword>
<evidence type="ECO:0000313" key="3">
    <source>
        <dbReference type="Proteomes" id="UP000093391"/>
    </source>
</evidence>
<keyword evidence="3" id="KW-1185">Reference proteome</keyword>
<dbReference type="OrthoDB" id="6712790at2"/>
<feature type="transmembrane region" description="Helical" evidence="1">
    <location>
        <begin position="57"/>
        <end position="79"/>
    </location>
</feature>
<accession>A0A1B2M3R5</accession>
<feature type="transmembrane region" description="Helical" evidence="1">
    <location>
        <begin position="6"/>
        <end position="24"/>
    </location>
</feature>
<sequence>MTTTIFTSILGFSLIAVALSAIFFSPYRHWLGFMFAGMLFWGLLETVRFSVQNLFDLSLALSYLTAFSVAMLALTAYLLHEDKRSQKALANRRYIEHTPVYDEE</sequence>
<dbReference type="EMBL" id="CP016895">
    <property type="protein sequence ID" value="AOA59683.1"/>
    <property type="molecule type" value="Genomic_DNA"/>
</dbReference>
<feature type="transmembrane region" description="Helical" evidence="1">
    <location>
        <begin position="31"/>
        <end position="51"/>
    </location>
</feature>
<dbReference type="AlphaFoldDB" id="A0A1B2M3R5"/>
<gene>
    <name evidence="2" type="ORF">BFG52_15885</name>
</gene>
<protein>
    <recommendedName>
        <fullName evidence="4">Permease</fullName>
    </recommendedName>
</protein>
<reference evidence="2 3" key="1">
    <citation type="submission" date="2016-08" db="EMBL/GenBank/DDBJ databases">
        <authorList>
            <person name="Seilhamer J.J."/>
        </authorList>
    </citation>
    <scope>NUCLEOTIDE SEQUENCE [LARGE SCALE GENOMIC DNA]</scope>
    <source>
        <strain evidence="2 3">BRTC-1</strain>
    </source>
</reference>
<evidence type="ECO:0000256" key="1">
    <source>
        <dbReference type="SAM" id="Phobius"/>
    </source>
</evidence>
<name>A0A1B2M3R5_9GAMM</name>
<dbReference type="KEGG" id="ala:BFG52_15885"/>
<keyword evidence="1" id="KW-0812">Transmembrane</keyword>
<dbReference type="InterPro" id="IPR053771">
    <property type="entry name" value="AciT"/>
</dbReference>
<keyword evidence="1" id="KW-1133">Transmembrane helix</keyword>
<dbReference type="Proteomes" id="UP000093391">
    <property type="component" value="Chromosome"/>
</dbReference>
<dbReference type="NCBIfam" id="NF045538">
    <property type="entry name" value="AciT"/>
    <property type="match status" value="1"/>
</dbReference>
<evidence type="ECO:0000313" key="2">
    <source>
        <dbReference type="EMBL" id="AOA59683.1"/>
    </source>
</evidence>
<evidence type="ECO:0008006" key="4">
    <source>
        <dbReference type="Google" id="ProtNLM"/>
    </source>
</evidence>
<proteinExistence type="predicted"/>
<organism evidence="2 3">
    <name type="scientific">Acinetobacter larvae</name>
    <dbReference type="NCBI Taxonomy" id="1789224"/>
    <lineage>
        <taxon>Bacteria</taxon>
        <taxon>Pseudomonadati</taxon>
        <taxon>Pseudomonadota</taxon>
        <taxon>Gammaproteobacteria</taxon>
        <taxon>Moraxellales</taxon>
        <taxon>Moraxellaceae</taxon>
        <taxon>Acinetobacter</taxon>
    </lineage>
</organism>
<dbReference type="RefSeq" id="WP_067558520.1">
    <property type="nucleotide sequence ID" value="NZ_CP016895.1"/>
</dbReference>